<dbReference type="Proteomes" id="UP000632849">
    <property type="component" value="Unassembled WGS sequence"/>
</dbReference>
<protein>
    <submittedName>
        <fullName evidence="2">Uncharacterized protein</fullName>
    </submittedName>
</protein>
<dbReference type="AlphaFoldDB" id="A0A919BK45"/>
<gene>
    <name evidence="2" type="ORF">GCM10017667_27040</name>
</gene>
<keyword evidence="3" id="KW-1185">Reference proteome</keyword>
<evidence type="ECO:0000256" key="1">
    <source>
        <dbReference type="SAM" id="Phobius"/>
    </source>
</evidence>
<dbReference type="GeneID" id="95660124"/>
<name>A0A919BK45_STRFL</name>
<keyword evidence="1" id="KW-1133">Transmembrane helix</keyword>
<keyword evidence="1" id="KW-0472">Membrane</keyword>
<keyword evidence="1" id="KW-0812">Transmembrane</keyword>
<evidence type="ECO:0000313" key="2">
    <source>
        <dbReference type="EMBL" id="GHF95455.1"/>
    </source>
</evidence>
<feature type="transmembrane region" description="Helical" evidence="1">
    <location>
        <begin position="74"/>
        <end position="94"/>
    </location>
</feature>
<accession>A0A919BK45</accession>
<dbReference type="Pfam" id="PF19744">
    <property type="entry name" value="DUF6232"/>
    <property type="match status" value="1"/>
</dbReference>
<sequence>MDRRVLWVGGAAYPLENIVRVYTFVLRPRRADAVTRFGKRLSWFVLAFLLLTVVDELTGSSRGSDPYGGGGSDAGVLFGLIRGGLVIALIYFFAEMLGVVTARSHLTLAVETNGRSTALVTGPPELLHRLVHDIAHAIENTDAELHARVASLAIGNPGNYYFGDVVNMYGGSGNTGVLK</sequence>
<reference evidence="2" key="2">
    <citation type="submission" date="2020-09" db="EMBL/GenBank/DDBJ databases">
        <authorList>
            <person name="Sun Q."/>
            <person name="Ohkuma M."/>
        </authorList>
    </citation>
    <scope>NUCLEOTIDE SEQUENCE</scope>
    <source>
        <strain evidence="2">JCM 4122</strain>
    </source>
</reference>
<dbReference type="EMBL" id="BNBE01000001">
    <property type="protein sequence ID" value="GHF95455.1"/>
    <property type="molecule type" value="Genomic_DNA"/>
</dbReference>
<organism evidence="2 3">
    <name type="scientific">Streptomyces filamentosus</name>
    <name type="common">Streptomyces roseosporus</name>
    <dbReference type="NCBI Taxonomy" id="67294"/>
    <lineage>
        <taxon>Bacteria</taxon>
        <taxon>Bacillati</taxon>
        <taxon>Actinomycetota</taxon>
        <taxon>Actinomycetes</taxon>
        <taxon>Kitasatosporales</taxon>
        <taxon>Streptomycetaceae</taxon>
        <taxon>Streptomyces</taxon>
    </lineage>
</organism>
<evidence type="ECO:0000313" key="3">
    <source>
        <dbReference type="Proteomes" id="UP000632849"/>
    </source>
</evidence>
<dbReference type="RefSeq" id="WP_234899854.1">
    <property type="nucleotide sequence ID" value="NZ_JBEPBD010000292.1"/>
</dbReference>
<feature type="transmembrane region" description="Helical" evidence="1">
    <location>
        <begin position="37"/>
        <end position="54"/>
    </location>
</feature>
<proteinExistence type="predicted"/>
<dbReference type="InterPro" id="IPR045629">
    <property type="entry name" value="DUF6232"/>
</dbReference>
<reference evidence="2" key="1">
    <citation type="journal article" date="2014" name="Int. J. Syst. Evol. Microbiol.">
        <title>Complete genome sequence of Corynebacterium casei LMG S-19264T (=DSM 44701T), isolated from a smear-ripened cheese.</title>
        <authorList>
            <consortium name="US DOE Joint Genome Institute (JGI-PGF)"/>
            <person name="Walter F."/>
            <person name="Albersmeier A."/>
            <person name="Kalinowski J."/>
            <person name="Ruckert C."/>
        </authorList>
    </citation>
    <scope>NUCLEOTIDE SEQUENCE</scope>
    <source>
        <strain evidence="2">JCM 4122</strain>
    </source>
</reference>
<comment type="caution">
    <text evidence="2">The sequence shown here is derived from an EMBL/GenBank/DDBJ whole genome shotgun (WGS) entry which is preliminary data.</text>
</comment>